<dbReference type="Proteomes" id="UP000000768">
    <property type="component" value="Chromosome 2"/>
</dbReference>
<dbReference type="InterPro" id="IPR018520">
    <property type="entry name" value="UPP_synth-like_CS"/>
</dbReference>
<dbReference type="InterPro" id="IPR001441">
    <property type="entry name" value="UPP_synth-like"/>
</dbReference>
<evidence type="ECO:0000256" key="1">
    <source>
        <dbReference type="ARBA" id="ARBA00022679"/>
    </source>
</evidence>
<feature type="region of interest" description="Disordered" evidence="3">
    <location>
        <begin position="43"/>
        <end position="65"/>
    </location>
</feature>
<dbReference type="AlphaFoldDB" id="A0A1B6QE58"/>
<organism evidence="4 5">
    <name type="scientific">Sorghum bicolor</name>
    <name type="common">Sorghum</name>
    <name type="synonym">Sorghum vulgare</name>
    <dbReference type="NCBI Taxonomy" id="4558"/>
    <lineage>
        <taxon>Eukaryota</taxon>
        <taxon>Viridiplantae</taxon>
        <taxon>Streptophyta</taxon>
        <taxon>Embryophyta</taxon>
        <taxon>Tracheophyta</taxon>
        <taxon>Spermatophyta</taxon>
        <taxon>Magnoliopsida</taxon>
        <taxon>Liliopsida</taxon>
        <taxon>Poales</taxon>
        <taxon>Poaceae</taxon>
        <taxon>PACMAD clade</taxon>
        <taxon>Panicoideae</taxon>
        <taxon>Andropogonodae</taxon>
        <taxon>Andropogoneae</taxon>
        <taxon>Sorghinae</taxon>
        <taxon>Sorghum</taxon>
    </lineage>
</organism>
<dbReference type="EMBL" id="CM000761">
    <property type="protein sequence ID" value="KXG36195.1"/>
    <property type="molecule type" value="Genomic_DNA"/>
</dbReference>
<evidence type="ECO:0000313" key="5">
    <source>
        <dbReference type="Proteomes" id="UP000000768"/>
    </source>
</evidence>
<reference evidence="5" key="2">
    <citation type="journal article" date="2018" name="Plant J.">
        <title>The Sorghum bicolor reference genome: improved assembly, gene annotations, a transcriptome atlas, and signatures of genome organization.</title>
        <authorList>
            <person name="McCormick R.F."/>
            <person name="Truong S.K."/>
            <person name="Sreedasyam A."/>
            <person name="Jenkins J."/>
            <person name="Shu S."/>
            <person name="Sims D."/>
            <person name="Kennedy M."/>
            <person name="Amirebrahimi M."/>
            <person name="Weers B.D."/>
            <person name="McKinley B."/>
            <person name="Mattison A."/>
            <person name="Morishige D.T."/>
            <person name="Grimwood J."/>
            <person name="Schmutz J."/>
            <person name="Mullet J.E."/>
        </authorList>
    </citation>
    <scope>NUCLEOTIDE SEQUENCE [LARGE SCALE GENOMIC DNA]</scope>
    <source>
        <strain evidence="5">cv. BTx623</strain>
    </source>
</reference>
<dbReference type="InParanoid" id="A0A1B6QE58"/>
<dbReference type="eggNOG" id="KOG1602">
    <property type="taxonomic scope" value="Eukaryota"/>
</dbReference>
<dbReference type="NCBIfam" id="TIGR00055">
    <property type="entry name" value="uppS"/>
    <property type="match status" value="1"/>
</dbReference>
<keyword evidence="5" id="KW-1185">Reference proteome</keyword>
<evidence type="ECO:0000256" key="3">
    <source>
        <dbReference type="SAM" id="MobiDB-lite"/>
    </source>
</evidence>
<sequence length="319" mass="35478">MMMNAQHYSPSAGAVVAWHRRPAPSPAISRCARIIRPSPLALSSAAATTGTRTAPATTPDPEAPPLQRLLRSGVRAESLPRHVGLVIDGHARWARARGLSVSEGHAVGRRTVERTVRLSRAWGIRALTVFACSHENMTRPKEEIDFFMKLYKGFIRDNVDEFCREGIRLHLIGDSPGRPASLLRAAREAHEATRGNSEMVLMLAIGYSGRRDILRACRELAAEVQRDLLRPEDIDEALIAGKLGTSVAAGGELSCPDPDLVIRTSGELRLSNFLLWQSAFSELFFSDVMWPDFGEDEYLRALRSYQTRRRRFGQRIPCP</sequence>
<protein>
    <recommendedName>
        <fullName evidence="2">Alkyl transferase</fullName>
        <ecNumber evidence="2">2.5.1.-</ecNumber>
    </recommendedName>
</protein>
<dbReference type="PANTHER" id="PTHR10291">
    <property type="entry name" value="DEHYDRODOLICHYL DIPHOSPHATE SYNTHASE FAMILY MEMBER"/>
    <property type="match status" value="1"/>
</dbReference>
<name>A0A1B6QE58_SORBI</name>
<dbReference type="EC" id="2.5.1.-" evidence="2"/>
<dbReference type="GO" id="GO:0016094">
    <property type="term" value="P:polyprenol biosynthetic process"/>
    <property type="evidence" value="ECO:0000318"/>
    <property type="project" value="GO_Central"/>
</dbReference>
<reference evidence="4 5" key="1">
    <citation type="journal article" date="2009" name="Nature">
        <title>The Sorghum bicolor genome and the diversification of grasses.</title>
        <authorList>
            <person name="Paterson A.H."/>
            <person name="Bowers J.E."/>
            <person name="Bruggmann R."/>
            <person name="Dubchak I."/>
            <person name="Grimwood J."/>
            <person name="Gundlach H."/>
            <person name="Haberer G."/>
            <person name="Hellsten U."/>
            <person name="Mitros T."/>
            <person name="Poliakov A."/>
            <person name="Schmutz J."/>
            <person name="Spannagl M."/>
            <person name="Tang H."/>
            <person name="Wang X."/>
            <person name="Wicker T."/>
            <person name="Bharti A.K."/>
            <person name="Chapman J."/>
            <person name="Feltus F.A."/>
            <person name="Gowik U."/>
            <person name="Grigoriev I.V."/>
            <person name="Lyons E."/>
            <person name="Maher C.A."/>
            <person name="Martis M."/>
            <person name="Narechania A."/>
            <person name="Otillar R.P."/>
            <person name="Penning B.W."/>
            <person name="Salamov A.A."/>
            <person name="Wang Y."/>
            <person name="Zhang L."/>
            <person name="Carpita N.C."/>
            <person name="Freeling M."/>
            <person name="Gingle A.R."/>
            <person name="Hash C.T."/>
            <person name="Keller B."/>
            <person name="Klein P."/>
            <person name="Kresovich S."/>
            <person name="McCann M.C."/>
            <person name="Ming R."/>
            <person name="Peterson D.G."/>
            <person name="Mehboob-ur-Rahman"/>
            <person name="Ware D."/>
            <person name="Westhoff P."/>
            <person name="Mayer K.F."/>
            <person name="Messing J."/>
            <person name="Rokhsar D.S."/>
        </authorList>
    </citation>
    <scope>NUCLEOTIDE SEQUENCE [LARGE SCALE GENOMIC DNA]</scope>
    <source>
        <strain evidence="5">cv. BTx623</strain>
    </source>
</reference>
<dbReference type="STRING" id="4558.A0A1B6QE58"/>
<feature type="compositionally biased region" description="Low complexity" evidence="3">
    <location>
        <begin position="43"/>
        <end position="60"/>
    </location>
</feature>
<dbReference type="GO" id="GO:0016765">
    <property type="term" value="F:transferase activity, transferring alkyl or aryl (other than methyl) groups"/>
    <property type="evidence" value="ECO:0007669"/>
    <property type="project" value="InterPro"/>
</dbReference>
<comment type="similarity">
    <text evidence="2">Belongs to the UPP synthase family.</text>
</comment>
<dbReference type="PROSITE" id="PS01066">
    <property type="entry name" value="UPP_SYNTHASE"/>
    <property type="match status" value="1"/>
</dbReference>
<dbReference type="OMA" id="TKGQPDP"/>
<dbReference type="Gene3D" id="3.40.1180.10">
    <property type="entry name" value="Decaprenyl diphosphate synthase-like"/>
    <property type="match status" value="1"/>
</dbReference>
<accession>A0A1B6QE58</accession>
<dbReference type="Pfam" id="PF01255">
    <property type="entry name" value="Prenyltransf"/>
    <property type="match status" value="1"/>
</dbReference>
<dbReference type="SUPFAM" id="SSF64005">
    <property type="entry name" value="Undecaprenyl diphosphate synthase"/>
    <property type="match status" value="1"/>
</dbReference>
<proteinExistence type="inferred from homology"/>
<dbReference type="Gramene" id="KXG36195">
    <property type="protein sequence ID" value="KXG36195"/>
    <property type="gene ID" value="SORBI_3002G298400"/>
</dbReference>
<evidence type="ECO:0000313" key="4">
    <source>
        <dbReference type="EMBL" id="KXG36195.1"/>
    </source>
</evidence>
<evidence type="ECO:0000256" key="2">
    <source>
        <dbReference type="RuleBase" id="RU363018"/>
    </source>
</evidence>
<dbReference type="CDD" id="cd00475">
    <property type="entry name" value="Cis_IPPS"/>
    <property type="match status" value="1"/>
</dbReference>
<dbReference type="HAMAP" id="MF_01139">
    <property type="entry name" value="ISPT"/>
    <property type="match status" value="1"/>
</dbReference>
<gene>
    <name evidence="4" type="ORF">SORBI_3002G298400</name>
</gene>
<keyword evidence="1 2" id="KW-0808">Transferase</keyword>
<dbReference type="PANTHER" id="PTHR10291:SF15">
    <property type="entry name" value="ALKYL TRANSFERASE"/>
    <property type="match status" value="1"/>
</dbReference>
<dbReference type="InterPro" id="IPR036424">
    <property type="entry name" value="UPP_synth-like_sf"/>
</dbReference>
<dbReference type="OrthoDB" id="4173905at2759"/>